<dbReference type="AlphaFoldDB" id="A0A1X3FGK5"/>
<evidence type="ECO:0000313" key="3">
    <source>
        <dbReference type="Proteomes" id="UP000193553"/>
    </source>
</evidence>
<dbReference type="Proteomes" id="UP000193553">
    <property type="component" value="Unassembled WGS sequence"/>
</dbReference>
<gene>
    <name evidence="2" type="ORF">BSZ18_32325</name>
</gene>
<accession>A0A1X3FGK5</accession>
<sequence>MKKIAYGFAAAALLAGTQFLVPANAMMAPPVGAAATSETMQAGYHYHHHRRVCTVRTVVKRGYHGRRIVKHVRVCR</sequence>
<dbReference type="EMBL" id="NAFI01000187">
    <property type="protein sequence ID" value="OSJ03225.1"/>
    <property type="molecule type" value="Genomic_DNA"/>
</dbReference>
<dbReference type="RefSeq" id="WP_085351187.1">
    <property type="nucleotide sequence ID" value="NZ_NAEX01000179.1"/>
</dbReference>
<feature type="chain" id="PRO_5011905795" evidence="1">
    <location>
        <begin position="28"/>
        <end position="76"/>
    </location>
</feature>
<reference evidence="2 3" key="1">
    <citation type="submission" date="2017-03" db="EMBL/GenBank/DDBJ databases">
        <title>Whole genome sequences of fourteen strains of Bradyrhizobium canariense and one strain of Bradyrhizobium japonicum isolated from Lupinus (Papilionoideae: Genisteae) species in Algeria.</title>
        <authorList>
            <person name="Crovadore J."/>
            <person name="Chekireb D."/>
            <person name="Brachmann A."/>
            <person name="Chablais R."/>
            <person name="Cochard B."/>
            <person name="Lefort F."/>
        </authorList>
    </citation>
    <scope>NUCLEOTIDE SEQUENCE [LARGE SCALE GENOMIC DNA]</scope>
    <source>
        <strain evidence="2 3">UBMA195</strain>
    </source>
</reference>
<name>A0A1X3FGK5_9BRAD</name>
<evidence type="ECO:0000313" key="2">
    <source>
        <dbReference type="EMBL" id="OSJ03225.1"/>
    </source>
</evidence>
<keyword evidence="1" id="KW-0732">Signal</keyword>
<evidence type="ECO:0000256" key="1">
    <source>
        <dbReference type="SAM" id="SignalP"/>
    </source>
</evidence>
<protein>
    <submittedName>
        <fullName evidence="2">Uncharacterized protein</fullName>
    </submittedName>
</protein>
<comment type="caution">
    <text evidence="2">The sequence shown here is derived from an EMBL/GenBank/DDBJ whole genome shotgun (WGS) entry which is preliminary data.</text>
</comment>
<organism evidence="2 3">
    <name type="scientific">Bradyrhizobium canariense</name>
    <dbReference type="NCBI Taxonomy" id="255045"/>
    <lineage>
        <taxon>Bacteria</taxon>
        <taxon>Pseudomonadati</taxon>
        <taxon>Pseudomonadota</taxon>
        <taxon>Alphaproteobacteria</taxon>
        <taxon>Hyphomicrobiales</taxon>
        <taxon>Nitrobacteraceae</taxon>
        <taxon>Bradyrhizobium</taxon>
    </lineage>
</organism>
<feature type="signal peptide" evidence="1">
    <location>
        <begin position="1"/>
        <end position="27"/>
    </location>
</feature>
<proteinExistence type="predicted"/>